<organism evidence="1 2">
    <name type="scientific">Actinidia rufa</name>
    <dbReference type="NCBI Taxonomy" id="165716"/>
    <lineage>
        <taxon>Eukaryota</taxon>
        <taxon>Viridiplantae</taxon>
        <taxon>Streptophyta</taxon>
        <taxon>Embryophyta</taxon>
        <taxon>Tracheophyta</taxon>
        <taxon>Spermatophyta</taxon>
        <taxon>Magnoliopsida</taxon>
        <taxon>eudicotyledons</taxon>
        <taxon>Gunneridae</taxon>
        <taxon>Pentapetalae</taxon>
        <taxon>asterids</taxon>
        <taxon>Ericales</taxon>
        <taxon>Actinidiaceae</taxon>
        <taxon>Actinidia</taxon>
    </lineage>
</organism>
<proteinExistence type="predicted"/>
<dbReference type="AlphaFoldDB" id="A0A7J0GGR4"/>
<reference evidence="1 2" key="1">
    <citation type="submission" date="2019-07" db="EMBL/GenBank/DDBJ databases">
        <title>De Novo Assembly of kiwifruit Actinidia rufa.</title>
        <authorList>
            <person name="Sugita-Konishi S."/>
            <person name="Sato K."/>
            <person name="Mori E."/>
            <person name="Abe Y."/>
            <person name="Kisaki G."/>
            <person name="Hamano K."/>
            <person name="Suezawa K."/>
            <person name="Otani M."/>
            <person name="Fukuda T."/>
            <person name="Manabe T."/>
            <person name="Gomi K."/>
            <person name="Tabuchi M."/>
            <person name="Akimitsu K."/>
            <person name="Kataoka I."/>
        </authorList>
    </citation>
    <scope>NUCLEOTIDE SEQUENCE [LARGE SCALE GENOMIC DNA]</scope>
    <source>
        <strain evidence="2">cv. Fuchu</strain>
    </source>
</reference>
<comment type="caution">
    <text evidence="1">The sequence shown here is derived from an EMBL/GenBank/DDBJ whole genome shotgun (WGS) entry which is preliminary data.</text>
</comment>
<gene>
    <name evidence="1" type="ORF">Acr_21g0006060</name>
</gene>
<keyword evidence="2" id="KW-1185">Reference proteome</keyword>
<protein>
    <submittedName>
        <fullName evidence="1">Uncharacterized protein</fullName>
    </submittedName>
</protein>
<dbReference type="Proteomes" id="UP000585474">
    <property type="component" value="Unassembled WGS sequence"/>
</dbReference>
<evidence type="ECO:0000313" key="1">
    <source>
        <dbReference type="EMBL" id="GFZ10007.1"/>
    </source>
</evidence>
<evidence type="ECO:0000313" key="2">
    <source>
        <dbReference type="Proteomes" id="UP000585474"/>
    </source>
</evidence>
<accession>A0A7J0GGR4</accession>
<dbReference type="EMBL" id="BJWL01000021">
    <property type="protein sequence ID" value="GFZ10007.1"/>
    <property type="molecule type" value="Genomic_DNA"/>
</dbReference>
<sequence>MRTIVGAVFEKRILQRSNCLVARQTAARHVLVHADCLFSKRGAVRRNSDMQVLFCPRHPLGLPPFIVLVQASSAVIVSSFAEQRHLGGNDGLGSDDIYLVMTPPSSDIEGLRACSIDTDDGDLRPSKVDV</sequence>
<name>A0A7J0GGR4_9ERIC</name>